<evidence type="ECO:0000256" key="6">
    <source>
        <dbReference type="ARBA" id="ARBA00022840"/>
    </source>
</evidence>
<keyword evidence="5" id="KW-0645">Protease</keyword>
<dbReference type="Pfam" id="PF00005">
    <property type="entry name" value="ABC_tran"/>
    <property type="match status" value="1"/>
</dbReference>
<evidence type="ECO:0000259" key="13">
    <source>
        <dbReference type="PROSITE" id="PS50929"/>
    </source>
</evidence>
<dbReference type="GO" id="GO:0034040">
    <property type="term" value="F:ATPase-coupled lipid transmembrane transporter activity"/>
    <property type="evidence" value="ECO:0007669"/>
    <property type="project" value="TreeGrafter"/>
</dbReference>
<evidence type="ECO:0000256" key="2">
    <source>
        <dbReference type="ARBA" id="ARBA00005417"/>
    </source>
</evidence>
<evidence type="ECO:0000259" key="14">
    <source>
        <dbReference type="PROSITE" id="PS50990"/>
    </source>
</evidence>
<dbReference type="SUPFAM" id="SSF52540">
    <property type="entry name" value="P-loop containing nucleoside triphosphate hydrolases"/>
    <property type="match status" value="1"/>
</dbReference>
<evidence type="ECO:0000256" key="1">
    <source>
        <dbReference type="ARBA" id="ARBA00004651"/>
    </source>
</evidence>
<evidence type="ECO:0000313" key="15">
    <source>
        <dbReference type="EMBL" id="QGS52110.1"/>
    </source>
</evidence>
<dbReference type="EMBL" id="CP046276">
    <property type="protein sequence ID" value="QGS52110.1"/>
    <property type="molecule type" value="Genomic_DNA"/>
</dbReference>
<dbReference type="GO" id="GO:0016887">
    <property type="term" value="F:ATP hydrolysis activity"/>
    <property type="evidence" value="ECO:0007669"/>
    <property type="project" value="InterPro"/>
</dbReference>
<dbReference type="InterPro" id="IPR011527">
    <property type="entry name" value="ABC1_TM_dom"/>
</dbReference>
<keyword evidence="16" id="KW-1185">Reference proteome</keyword>
<keyword evidence="7" id="KW-0813">Transport</keyword>
<feature type="transmembrane region" description="Helical" evidence="11">
    <location>
        <begin position="386"/>
        <end position="408"/>
    </location>
</feature>
<feature type="domain" description="ABC transmembrane type-1" evidence="13">
    <location>
        <begin position="166"/>
        <end position="443"/>
    </location>
</feature>
<keyword evidence="8 11" id="KW-1133">Transmembrane helix</keyword>
<evidence type="ECO:0000256" key="3">
    <source>
        <dbReference type="ARBA" id="ARBA00022692"/>
    </source>
</evidence>
<dbReference type="SMART" id="SM00382">
    <property type="entry name" value="AAA"/>
    <property type="match status" value="1"/>
</dbReference>
<dbReference type="InterPro" id="IPR039421">
    <property type="entry name" value="Type_1_exporter"/>
</dbReference>
<keyword evidence="7" id="KW-0653">Protein transport</keyword>
<dbReference type="PROSITE" id="PS50929">
    <property type="entry name" value="ABC_TM1F"/>
    <property type="match status" value="1"/>
</dbReference>
<dbReference type="OrthoDB" id="403954at2"/>
<dbReference type="PANTHER" id="PTHR24221">
    <property type="entry name" value="ATP-BINDING CASSETTE SUB-FAMILY B"/>
    <property type="match status" value="1"/>
</dbReference>
<dbReference type="InterPro" id="IPR005074">
    <property type="entry name" value="Peptidase_C39"/>
</dbReference>
<organism evidence="15 16">
    <name type="scientific">Spiroplasma tabanidicola</name>
    <dbReference type="NCBI Taxonomy" id="324079"/>
    <lineage>
        <taxon>Bacteria</taxon>
        <taxon>Bacillati</taxon>
        <taxon>Mycoplasmatota</taxon>
        <taxon>Mollicutes</taxon>
        <taxon>Entomoplasmatales</taxon>
        <taxon>Spiroplasmataceae</taxon>
        <taxon>Spiroplasma</taxon>
    </lineage>
</organism>
<dbReference type="PANTHER" id="PTHR24221:SF654">
    <property type="entry name" value="ATP-BINDING CASSETTE SUB-FAMILY B MEMBER 6"/>
    <property type="match status" value="1"/>
</dbReference>
<dbReference type="Gene3D" id="1.20.1560.10">
    <property type="entry name" value="ABC transporter type 1, transmembrane domain"/>
    <property type="match status" value="1"/>
</dbReference>
<evidence type="ECO:0000256" key="7">
    <source>
        <dbReference type="ARBA" id="ARBA00022927"/>
    </source>
</evidence>
<dbReference type="InterPro" id="IPR003439">
    <property type="entry name" value="ABC_transporter-like_ATP-bd"/>
</dbReference>
<dbReference type="GO" id="GO:0005886">
    <property type="term" value="C:plasma membrane"/>
    <property type="evidence" value="ECO:0007669"/>
    <property type="project" value="UniProtKB-SubCell"/>
</dbReference>
<keyword evidence="9 11" id="KW-0472">Membrane</keyword>
<dbReference type="PROSITE" id="PS50990">
    <property type="entry name" value="PEPTIDASE_C39"/>
    <property type="match status" value="1"/>
</dbReference>
<evidence type="ECO:0000256" key="10">
    <source>
        <dbReference type="ARBA" id="ARBA00043264"/>
    </source>
</evidence>
<evidence type="ECO:0000256" key="8">
    <source>
        <dbReference type="ARBA" id="ARBA00022989"/>
    </source>
</evidence>
<comment type="subcellular location">
    <subcellularLocation>
        <location evidence="1">Cell membrane</location>
        <topology evidence="1">Multi-pass membrane protein</topology>
    </subcellularLocation>
</comment>
<dbReference type="PROSITE" id="PS50893">
    <property type="entry name" value="ABC_TRANSPORTER_2"/>
    <property type="match status" value="1"/>
</dbReference>
<dbReference type="RefSeq" id="WP_156006738.1">
    <property type="nucleotide sequence ID" value="NZ_CP046276.1"/>
</dbReference>
<keyword evidence="5" id="KW-0378">Hydrolase</keyword>
<dbReference type="GO" id="GO:0006508">
    <property type="term" value="P:proteolysis"/>
    <property type="evidence" value="ECO:0007669"/>
    <property type="project" value="InterPro"/>
</dbReference>
<keyword evidence="4" id="KW-0547">Nucleotide-binding</keyword>
<feature type="transmembrane region" description="Helical" evidence="11">
    <location>
        <begin position="202"/>
        <end position="226"/>
    </location>
</feature>
<reference evidence="15 16" key="1">
    <citation type="submission" date="2019-11" db="EMBL/GenBank/DDBJ databases">
        <title>Complete genome sequence of Spiroplasma tabanidicola TAUS-1 (DSM 22603).</title>
        <authorList>
            <person name="Huang C.-T."/>
            <person name="Lin Y.-C."/>
            <person name="Kuo C.-H."/>
        </authorList>
    </citation>
    <scope>NUCLEOTIDE SEQUENCE [LARGE SCALE GENOMIC DNA]</scope>
    <source>
        <strain evidence="15 16">TAUS-1</strain>
    </source>
</reference>
<feature type="transmembrane region" description="Helical" evidence="11">
    <location>
        <begin position="299"/>
        <end position="322"/>
    </location>
</feature>
<dbReference type="AlphaFoldDB" id="A0A6I6C7C4"/>
<evidence type="ECO:0000313" key="16">
    <source>
        <dbReference type="Proteomes" id="UP000424468"/>
    </source>
</evidence>
<dbReference type="SUPFAM" id="SSF90123">
    <property type="entry name" value="ABC transporter transmembrane region"/>
    <property type="match status" value="1"/>
</dbReference>
<keyword evidence="6" id="KW-0067">ATP-binding</keyword>
<evidence type="ECO:0000256" key="4">
    <source>
        <dbReference type="ARBA" id="ARBA00022741"/>
    </source>
</evidence>
<keyword evidence="3 11" id="KW-0812">Transmembrane</keyword>
<feature type="transmembrane region" description="Helical" evidence="11">
    <location>
        <begin position="268"/>
        <end position="293"/>
    </location>
</feature>
<feature type="transmembrane region" description="Helical" evidence="11">
    <location>
        <begin position="414"/>
        <end position="439"/>
    </location>
</feature>
<evidence type="ECO:0000259" key="12">
    <source>
        <dbReference type="PROSITE" id="PS50893"/>
    </source>
</evidence>
<protein>
    <submittedName>
        <fullName evidence="15">Bacteriocin ABC transporter</fullName>
    </submittedName>
</protein>
<comment type="similarity">
    <text evidence="2">Belongs to the ABC transporter superfamily.</text>
</comment>
<feature type="domain" description="ABC transporter" evidence="12">
    <location>
        <begin position="473"/>
        <end position="671"/>
    </location>
</feature>
<dbReference type="GO" id="GO:0015031">
    <property type="term" value="P:protein transport"/>
    <property type="evidence" value="ECO:0007669"/>
    <property type="project" value="UniProtKB-KW"/>
</dbReference>
<evidence type="ECO:0000256" key="11">
    <source>
        <dbReference type="SAM" id="Phobius"/>
    </source>
</evidence>
<dbReference type="Gene3D" id="3.90.70.10">
    <property type="entry name" value="Cysteine proteinases"/>
    <property type="match status" value="1"/>
</dbReference>
<name>A0A6I6C7C4_9MOLU</name>
<keyword evidence="10" id="KW-0080">Bacteriocin transport</keyword>
<dbReference type="InterPro" id="IPR003593">
    <property type="entry name" value="AAA+_ATPase"/>
</dbReference>
<dbReference type="GO" id="GO:0008234">
    <property type="term" value="F:cysteine-type peptidase activity"/>
    <property type="evidence" value="ECO:0007669"/>
    <property type="project" value="UniProtKB-KW"/>
</dbReference>
<accession>A0A6I6C7C4</accession>
<dbReference type="Gene3D" id="3.40.50.300">
    <property type="entry name" value="P-loop containing nucleotide triphosphate hydrolases"/>
    <property type="match status" value="1"/>
</dbReference>
<dbReference type="GO" id="GO:0043213">
    <property type="term" value="P:bacteriocin transport"/>
    <property type="evidence" value="ECO:0007669"/>
    <property type="project" value="UniProtKB-KW"/>
</dbReference>
<dbReference type="Pfam" id="PF00664">
    <property type="entry name" value="ABC_membrane"/>
    <property type="match status" value="1"/>
</dbReference>
<feature type="transmembrane region" description="Helical" evidence="11">
    <location>
        <begin position="162"/>
        <end position="182"/>
    </location>
</feature>
<gene>
    <name evidence="15" type="primary">blpA</name>
    <name evidence="15" type="ORF">STABA_v1c07540</name>
</gene>
<dbReference type="Proteomes" id="UP000424468">
    <property type="component" value="Chromosome"/>
</dbReference>
<dbReference type="InterPro" id="IPR027417">
    <property type="entry name" value="P-loop_NTPase"/>
</dbReference>
<dbReference type="Pfam" id="PF03412">
    <property type="entry name" value="Peptidase_C39"/>
    <property type="match status" value="1"/>
</dbReference>
<proteinExistence type="inferred from homology"/>
<dbReference type="GO" id="GO:0140359">
    <property type="term" value="F:ABC-type transporter activity"/>
    <property type="evidence" value="ECO:0007669"/>
    <property type="project" value="InterPro"/>
</dbReference>
<feature type="domain" description="Peptidase C39" evidence="14">
    <location>
        <begin position="8"/>
        <end position="135"/>
    </location>
</feature>
<dbReference type="InterPro" id="IPR036640">
    <property type="entry name" value="ABC1_TM_sf"/>
</dbReference>
<evidence type="ECO:0000256" key="9">
    <source>
        <dbReference type="ARBA" id="ARBA00023136"/>
    </source>
</evidence>
<keyword evidence="5" id="KW-0788">Thiol protease</keyword>
<dbReference type="KEGG" id="stab:STABA_v1c07540"/>
<dbReference type="GO" id="GO:0005524">
    <property type="term" value="F:ATP binding"/>
    <property type="evidence" value="ECO:0007669"/>
    <property type="project" value="UniProtKB-KW"/>
</dbReference>
<evidence type="ECO:0000256" key="5">
    <source>
        <dbReference type="ARBA" id="ARBA00022807"/>
    </source>
</evidence>
<sequence length="673" mass="79109">MEYKFIKQKSYADCGIAISAMLINYLQKKNLTIEQIKYDNVIPEGELSFFNIETLLANYKIEFKTYSCDIDSFREIKIVDPIVVKVKNKKTSDHFIVVYKKYRNGFLIADPNDNDLRHISAEDFYKVYEGYLGVAKKISNIKFKSNSLLTVAQLFVENINLIACYFLLSIFLNCIIILSSGFLKVYSNTILIDDRQNQNITFLGFGLLFIGQFILNYFMTKIIFLINNNILKKLITIYINKILKMHIEKYQTISKEEWIKKVSYVNKVVVLSSHLFLSLPTQLLLFGLSLIMISIISKTILLILITENIISLFISFIFFIWVKDKKLKSFNDEIKFSSIFREIIDANFEIKTKKLENHFEKKFLESYENNLKNDYQIFSINNVSGFILNIISKFFSLLIFYIAGNLILKEQITFSQLLFYVTTSSYIYNFSSMLFNFIINKEDNKIAMQQIVFLFEKEEDKVKGLEIDKIKSIEFKKIYKYKNEAKILFDINRKIDNNTFIFGKSGCGKTSLMHLMSASIEDYEGELFFNGIEYKKLNQKVLKNKILYIGQYDFLFTGSVWSNIQQFQNKIDLNVFKEFHLFEILQNNNIDINKRIIDNGANLSKGQRQIINFISAFFTNKDLYLIDEPLSNVDRQTAYYLLDTFLKLKNDSLIIMTDHNPVYQQFFETRMEM</sequence>